<reference evidence="3 4" key="1">
    <citation type="submission" date="2020-07" db="EMBL/GenBank/DDBJ databases">
        <title>Description of Kordia aestuariivivens sp. nov., isolated from a tidal flat.</title>
        <authorList>
            <person name="Park S."/>
            <person name="Yoon J.-H."/>
        </authorList>
    </citation>
    <scope>NUCLEOTIDE SEQUENCE [LARGE SCALE GENOMIC DNA]</scope>
    <source>
        <strain evidence="3 4">YSTF-M3</strain>
    </source>
</reference>
<dbReference type="InterPro" id="IPR001279">
    <property type="entry name" value="Metallo-B-lactamas"/>
</dbReference>
<accession>A0ABR7QE72</accession>
<dbReference type="InterPro" id="IPR041141">
    <property type="entry name" value="CmlA_N"/>
</dbReference>
<evidence type="ECO:0000259" key="1">
    <source>
        <dbReference type="Pfam" id="PF12706"/>
    </source>
</evidence>
<dbReference type="PANTHER" id="PTHR15032:SF4">
    <property type="entry name" value="N-ACYL-PHOSPHATIDYLETHANOLAMINE-HYDROLYZING PHOSPHOLIPASE D"/>
    <property type="match status" value="1"/>
</dbReference>
<dbReference type="Pfam" id="PF12706">
    <property type="entry name" value="Lactamase_B_2"/>
    <property type="match status" value="1"/>
</dbReference>
<sequence>MKIKNDDLVYIKENLVIEPLVNNWYAWPHLIPPATTALNLKERHLKIMASYIDTPQIHAAAVKDPRMLGGPFIDYNGQRVSEIQQLHDETLDECDDLLTLCNAISELNELLAPMSGMSLEPIYEKVPDVLKGYVELYYDLNNNASYRFYEELLYESEFYKENLQSFNLFLVQDDDSRNFVLSTPRLSTPKTIRFNIPFKDSRIDTLFGMTQTPLTFGEITKMMEVHADDVELFSTFFTTETPKKYTKYDGEGMLTRYFGHASILVETKDISILVDPVISYGYESDISRFTFSDLPETIDYVLFTHNHQDHILFETLLRIRHKIKNIIVPKANGGELQDPNVKTMLNKIGFTNVIELGVLEKLELSDCSIMGLPFLGEHCDLNIKSKLCHLVKFNKGHQILFVADSSNLEPEVYKKVSKVTGDIEAIFLGMECDGAPLSWLYGPLLPKPVKREEDRSRRLSGSDFEQAKSLIEIFNPKDVFVYAMGMEPWLKYITSVKYTEESRPIIESNKLLEYCEANGIEAERLFGEKVITYN</sequence>
<dbReference type="Gene3D" id="3.60.15.10">
    <property type="entry name" value="Ribonuclease Z/Hydroxyacylglutathione hydrolase-like"/>
    <property type="match status" value="1"/>
</dbReference>
<feature type="domain" description="Metallo-beta-lactamase" evidence="1">
    <location>
        <begin position="272"/>
        <end position="416"/>
    </location>
</feature>
<feature type="domain" description="Diiron non-heme beta-hydroxylase N-terminal" evidence="2">
    <location>
        <begin position="10"/>
        <end position="240"/>
    </location>
</feature>
<dbReference type="RefSeq" id="WP_187563907.1">
    <property type="nucleotide sequence ID" value="NZ_JACGWS010000014.1"/>
</dbReference>
<gene>
    <name evidence="3" type="ORF">H2O64_19495</name>
</gene>
<evidence type="ECO:0000259" key="2">
    <source>
        <dbReference type="Pfam" id="PF18456"/>
    </source>
</evidence>
<evidence type="ECO:0000313" key="3">
    <source>
        <dbReference type="EMBL" id="MBC8756867.1"/>
    </source>
</evidence>
<dbReference type="Proteomes" id="UP000619238">
    <property type="component" value="Unassembled WGS sequence"/>
</dbReference>
<dbReference type="EMBL" id="JACGWS010000014">
    <property type="protein sequence ID" value="MBC8756867.1"/>
    <property type="molecule type" value="Genomic_DNA"/>
</dbReference>
<dbReference type="SUPFAM" id="SSF56281">
    <property type="entry name" value="Metallo-hydrolase/oxidoreductase"/>
    <property type="match status" value="1"/>
</dbReference>
<dbReference type="PANTHER" id="PTHR15032">
    <property type="entry name" value="N-ACYL-PHOSPHATIDYLETHANOLAMINE-HYDROLYZING PHOSPHOLIPASE D"/>
    <property type="match status" value="1"/>
</dbReference>
<name>A0ABR7QE72_9FLAO</name>
<proteinExistence type="predicted"/>
<comment type="caution">
    <text evidence="3">The sequence shown here is derived from an EMBL/GenBank/DDBJ whole genome shotgun (WGS) entry which is preliminary data.</text>
</comment>
<protein>
    <submittedName>
        <fullName evidence="3">MBL fold metallo-hydrolase</fullName>
    </submittedName>
</protein>
<organism evidence="3 4">
    <name type="scientific">Kordia aestuariivivens</name>
    <dbReference type="NCBI Taxonomy" id="2759037"/>
    <lineage>
        <taxon>Bacteria</taxon>
        <taxon>Pseudomonadati</taxon>
        <taxon>Bacteroidota</taxon>
        <taxon>Flavobacteriia</taxon>
        <taxon>Flavobacteriales</taxon>
        <taxon>Flavobacteriaceae</taxon>
        <taxon>Kordia</taxon>
    </lineage>
</organism>
<dbReference type="Pfam" id="PF18456">
    <property type="entry name" value="CmlA_N"/>
    <property type="match status" value="1"/>
</dbReference>
<dbReference type="InterPro" id="IPR036866">
    <property type="entry name" value="RibonucZ/Hydroxyglut_hydro"/>
</dbReference>
<keyword evidence="4" id="KW-1185">Reference proteome</keyword>
<evidence type="ECO:0000313" key="4">
    <source>
        <dbReference type="Proteomes" id="UP000619238"/>
    </source>
</evidence>